<dbReference type="GO" id="GO:0006508">
    <property type="term" value="P:proteolysis"/>
    <property type="evidence" value="ECO:0007669"/>
    <property type="project" value="UniProtKB-KW"/>
</dbReference>
<evidence type="ECO:0000256" key="12">
    <source>
        <dbReference type="ARBA" id="ARBA00023136"/>
    </source>
</evidence>
<dbReference type="Proteomes" id="UP000229896">
    <property type="component" value="Unassembled WGS sequence"/>
</dbReference>
<evidence type="ECO:0000256" key="11">
    <source>
        <dbReference type="ARBA" id="ARBA00023049"/>
    </source>
</evidence>
<keyword evidence="8" id="KW-0378">Hydrolase</keyword>
<comment type="subcellular location">
    <subcellularLocation>
        <location evidence="2">Cell membrane</location>
        <topology evidence="2">Multi-pass membrane protein</topology>
    </subcellularLocation>
</comment>
<organism evidence="15 16">
    <name type="scientific">Candidatus Berkelbacteria bacterium CG08_land_8_20_14_0_20_39_8</name>
    <dbReference type="NCBI Taxonomy" id="1974511"/>
    <lineage>
        <taxon>Bacteria</taxon>
        <taxon>Candidatus Berkelbacteria</taxon>
    </lineage>
</organism>
<comment type="caution">
    <text evidence="15">The sequence shown here is derived from an EMBL/GenBank/DDBJ whole genome shotgun (WGS) entry which is preliminary data.</text>
</comment>
<evidence type="ECO:0000256" key="5">
    <source>
        <dbReference type="ARBA" id="ARBA00022670"/>
    </source>
</evidence>
<protein>
    <submittedName>
        <fullName evidence="15">Site-2 protease family protein</fullName>
    </submittedName>
</protein>
<accession>A0A2M6YBS4</accession>
<dbReference type="GO" id="GO:0046872">
    <property type="term" value="F:metal ion binding"/>
    <property type="evidence" value="ECO:0007669"/>
    <property type="project" value="UniProtKB-KW"/>
</dbReference>
<gene>
    <name evidence="15" type="ORF">COT12_02700</name>
</gene>
<evidence type="ECO:0000256" key="3">
    <source>
        <dbReference type="ARBA" id="ARBA00007931"/>
    </source>
</evidence>
<sequence length="215" mass="23521">MFLSNLFSSPFYAVVAIIGLLLAITVHEFAHAWMANYLGDPTAKHLGRLTLNPFKHLDPLGTLFLLVAGFGWGKPVPYNPSNLRSDADEVKVALSGITANLLTALLLGIPLRIATAMGIAISSNIWLTIIEFLLEMNLVLIAFNIIPIPPLDGSKLIFPFISFNARMTFEQVGPILLFIVIIASNVFGSPFLVSFMEPIIRVLSFVTKGTYTAIF</sequence>
<feature type="transmembrane region" description="Helical" evidence="13">
    <location>
        <begin position="56"/>
        <end position="73"/>
    </location>
</feature>
<evidence type="ECO:0000259" key="14">
    <source>
        <dbReference type="Pfam" id="PF02163"/>
    </source>
</evidence>
<evidence type="ECO:0000256" key="8">
    <source>
        <dbReference type="ARBA" id="ARBA00022801"/>
    </source>
</evidence>
<keyword evidence="7" id="KW-0479">Metal-binding</keyword>
<evidence type="ECO:0000256" key="13">
    <source>
        <dbReference type="SAM" id="Phobius"/>
    </source>
</evidence>
<evidence type="ECO:0000313" key="16">
    <source>
        <dbReference type="Proteomes" id="UP000229896"/>
    </source>
</evidence>
<feature type="transmembrane region" description="Helical" evidence="13">
    <location>
        <begin position="175"/>
        <end position="195"/>
    </location>
</feature>
<comment type="similarity">
    <text evidence="3">Belongs to the peptidase M50B family.</text>
</comment>
<keyword evidence="4" id="KW-1003">Cell membrane</keyword>
<evidence type="ECO:0000256" key="2">
    <source>
        <dbReference type="ARBA" id="ARBA00004651"/>
    </source>
</evidence>
<dbReference type="PANTHER" id="PTHR35864">
    <property type="entry name" value="ZINC METALLOPROTEASE MJ0611-RELATED"/>
    <property type="match status" value="1"/>
</dbReference>
<dbReference type="Pfam" id="PF02163">
    <property type="entry name" value="Peptidase_M50"/>
    <property type="match status" value="1"/>
</dbReference>
<feature type="transmembrane region" description="Helical" evidence="13">
    <location>
        <begin position="125"/>
        <end position="146"/>
    </location>
</feature>
<name>A0A2M6YBS4_9BACT</name>
<keyword evidence="10 13" id="KW-1133">Transmembrane helix</keyword>
<dbReference type="InterPro" id="IPR008915">
    <property type="entry name" value="Peptidase_M50"/>
</dbReference>
<keyword evidence="12 13" id="KW-0472">Membrane</keyword>
<evidence type="ECO:0000256" key="4">
    <source>
        <dbReference type="ARBA" id="ARBA00022475"/>
    </source>
</evidence>
<keyword evidence="9" id="KW-0862">Zinc</keyword>
<proteinExistence type="inferred from homology"/>
<evidence type="ECO:0000256" key="10">
    <source>
        <dbReference type="ARBA" id="ARBA00022989"/>
    </source>
</evidence>
<evidence type="ECO:0000256" key="6">
    <source>
        <dbReference type="ARBA" id="ARBA00022692"/>
    </source>
</evidence>
<evidence type="ECO:0000256" key="1">
    <source>
        <dbReference type="ARBA" id="ARBA00001947"/>
    </source>
</evidence>
<keyword evidence="11" id="KW-0482">Metalloprotease</keyword>
<dbReference type="AlphaFoldDB" id="A0A2M6YBS4"/>
<evidence type="ECO:0000256" key="7">
    <source>
        <dbReference type="ARBA" id="ARBA00022723"/>
    </source>
</evidence>
<dbReference type="InterPro" id="IPR044537">
    <property type="entry name" value="Rip2-like"/>
</dbReference>
<dbReference type="InterPro" id="IPR052348">
    <property type="entry name" value="Metallopeptidase_M50B"/>
</dbReference>
<dbReference type="EMBL" id="PEXI01000085">
    <property type="protein sequence ID" value="PIU24124.1"/>
    <property type="molecule type" value="Genomic_DNA"/>
</dbReference>
<dbReference type="PANTHER" id="PTHR35864:SF1">
    <property type="entry name" value="ZINC METALLOPROTEASE YWHC-RELATED"/>
    <property type="match status" value="1"/>
</dbReference>
<comment type="cofactor">
    <cofactor evidence="1">
        <name>Zn(2+)</name>
        <dbReference type="ChEBI" id="CHEBI:29105"/>
    </cofactor>
</comment>
<keyword evidence="5 15" id="KW-0645">Protease</keyword>
<dbReference type="GO" id="GO:0008237">
    <property type="term" value="F:metallopeptidase activity"/>
    <property type="evidence" value="ECO:0007669"/>
    <property type="project" value="UniProtKB-KW"/>
</dbReference>
<dbReference type="GO" id="GO:0005886">
    <property type="term" value="C:plasma membrane"/>
    <property type="evidence" value="ECO:0007669"/>
    <property type="project" value="UniProtKB-SubCell"/>
</dbReference>
<dbReference type="CDD" id="cd06158">
    <property type="entry name" value="S2P-M50_like_1"/>
    <property type="match status" value="1"/>
</dbReference>
<feature type="transmembrane region" description="Helical" evidence="13">
    <location>
        <begin position="12"/>
        <end position="35"/>
    </location>
</feature>
<keyword evidence="6 13" id="KW-0812">Transmembrane</keyword>
<evidence type="ECO:0000313" key="15">
    <source>
        <dbReference type="EMBL" id="PIU24124.1"/>
    </source>
</evidence>
<reference evidence="16" key="1">
    <citation type="submission" date="2017-09" db="EMBL/GenBank/DDBJ databases">
        <title>Depth-based differentiation of microbial function through sediment-hosted aquifers and enrichment of novel symbionts in the deep terrestrial subsurface.</title>
        <authorList>
            <person name="Probst A.J."/>
            <person name="Ladd B."/>
            <person name="Jarett J.K."/>
            <person name="Geller-Mcgrath D.E."/>
            <person name="Sieber C.M.K."/>
            <person name="Emerson J.B."/>
            <person name="Anantharaman K."/>
            <person name="Thomas B.C."/>
            <person name="Malmstrom R."/>
            <person name="Stieglmeier M."/>
            <person name="Klingl A."/>
            <person name="Woyke T."/>
            <person name="Ryan C.M."/>
            <person name="Banfield J.F."/>
        </authorList>
    </citation>
    <scope>NUCLEOTIDE SEQUENCE [LARGE SCALE GENOMIC DNA]</scope>
</reference>
<feature type="transmembrane region" description="Helical" evidence="13">
    <location>
        <begin position="93"/>
        <end position="113"/>
    </location>
</feature>
<feature type="domain" description="Peptidase M50" evidence="14">
    <location>
        <begin position="97"/>
        <end position="180"/>
    </location>
</feature>
<evidence type="ECO:0000256" key="9">
    <source>
        <dbReference type="ARBA" id="ARBA00022833"/>
    </source>
</evidence>